<proteinExistence type="predicted"/>
<reference evidence="2 3" key="1">
    <citation type="journal article" date="2023" name="J. Hered.">
        <title>Chromosome-level genome of the wood stork (Mycteria americana) provides insight into avian chromosome evolution.</title>
        <authorList>
            <person name="Flamio R. Jr."/>
            <person name="Ramstad K.M."/>
        </authorList>
    </citation>
    <scope>NUCLEOTIDE SEQUENCE [LARGE SCALE GENOMIC DNA]</scope>
    <source>
        <strain evidence="2">JAX WOST 10</strain>
    </source>
</reference>
<dbReference type="AlphaFoldDB" id="A0AAN7SIQ8"/>
<evidence type="ECO:0000313" key="2">
    <source>
        <dbReference type="EMBL" id="KAK4831781.1"/>
    </source>
</evidence>
<protein>
    <submittedName>
        <fullName evidence="2">Uncharacterized protein</fullName>
    </submittedName>
</protein>
<comment type="caution">
    <text evidence="2">The sequence shown here is derived from an EMBL/GenBank/DDBJ whole genome shotgun (WGS) entry which is preliminary data.</text>
</comment>
<evidence type="ECO:0000256" key="1">
    <source>
        <dbReference type="SAM" id="MobiDB-lite"/>
    </source>
</evidence>
<organism evidence="2 3">
    <name type="scientific">Mycteria americana</name>
    <name type="common">Wood stork</name>
    <dbReference type="NCBI Taxonomy" id="33587"/>
    <lineage>
        <taxon>Eukaryota</taxon>
        <taxon>Metazoa</taxon>
        <taxon>Chordata</taxon>
        <taxon>Craniata</taxon>
        <taxon>Vertebrata</taxon>
        <taxon>Euteleostomi</taxon>
        <taxon>Archelosauria</taxon>
        <taxon>Archosauria</taxon>
        <taxon>Dinosauria</taxon>
        <taxon>Saurischia</taxon>
        <taxon>Theropoda</taxon>
        <taxon>Coelurosauria</taxon>
        <taxon>Aves</taxon>
        <taxon>Neognathae</taxon>
        <taxon>Neoaves</taxon>
        <taxon>Aequornithes</taxon>
        <taxon>Ciconiiformes</taxon>
        <taxon>Ciconiidae</taxon>
        <taxon>Mycteria</taxon>
    </lineage>
</organism>
<feature type="region of interest" description="Disordered" evidence="1">
    <location>
        <begin position="48"/>
        <end position="77"/>
    </location>
</feature>
<evidence type="ECO:0000313" key="3">
    <source>
        <dbReference type="Proteomes" id="UP001333110"/>
    </source>
</evidence>
<feature type="region of interest" description="Disordered" evidence="1">
    <location>
        <begin position="1"/>
        <end position="23"/>
    </location>
</feature>
<accession>A0AAN7SIQ8</accession>
<gene>
    <name evidence="2" type="ORF">QYF61_019094</name>
</gene>
<name>A0AAN7SIQ8_MYCAM</name>
<sequence>MLATVLPLEPTRAASSPQPVTPADAKVMQMDQKLDDILNTLQAQFWDQPQAQMSGPATPPVRQLQTTSDSPPVNRKI</sequence>
<dbReference type="EMBL" id="JAUNZN010000001">
    <property type="protein sequence ID" value="KAK4831781.1"/>
    <property type="molecule type" value="Genomic_DNA"/>
</dbReference>
<dbReference type="Proteomes" id="UP001333110">
    <property type="component" value="Unassembled WGS sequence"/>
</dbReference>
<keyword evidence="3" id="KW-1185">Reference proteome</keyword>